<keyword evidence="3" id="KW-1185">Reference proteome</keyword>
<reference evidence="2 3" key="1">
    <citation type="submission" date="2012-01" db="EMBL/GenBank/DDBJ databases">
        <title>The Genome Sequence of Facklamia languida CCUG 37842.</title>
        <authorList>
            <consortium name="The Broad Institute Genome Sequencing Platform"/>
            <person name="Earl A."/>
            <person name="Ward D."/>
            <person name="Feldgarden M."/>
            <person name="Gevers D."/>
            <person name="Huys G."/>
            <person name="Young S.K."/>
            <person name="Zeng Q."/>
            <person name="Gargeya S."/>
            <person name="Fitzgerald M."/>
            <person name="Haas B."/>
            <person name="Abouelleil A."/>
            <person name="Alvarado L."/>
            <person name="Arachchi H.M."/>
            <person name="Berlin A."/>
            <person name="Chapman S.B."/>
            <person name="Gearin G."/>
            <person name="Goldberg J."/>
            <person name="Griggs A."/>
            <person name="Gujja S."/>
            <person name="Hansen M."/>
            <person name="Heiman D."/>
            <person name="Howarth C."/>
            <person name="Larimer J."/>
            <person name="Lui A."/>
            <person name="MacDonald P.J.P."/>
            <person name="McCowen C."/>
            <person name="Montmayeur A."/>
            <person name="Murphy C."/>
            <person name="Neiman D."/>
            <person name="Pearson M."/>
            <person name="Priest M."/>
            <person name="Roberts A."/>
            <person name="Saif S."/>
            <person name="Shea T."/>
            <person name="Sisk P."/>
            <person name="Stolte C."/>
            <person name="Sykes S."/>
            <person name="Wortman J."/>
            <person name="Nusbaum C."/>
            <person name="Birren B."/>
        </authorList>
    </citation>
    <scope>NUCLEOTIDE SEQUENCE [LARGE SCALE GENOMIC DNA]</scope>
    <source>
        <strain evidence="2 3">CCUG 37842</strain>
    </source>
</reference>
<keyword evidence="1" id="KW-0472">Membrane</keyword>
<accession>H3NHY4</accession>
<sequence>MEKEVRYTHQGRLSTLQITLLGIILGLRIALSFVPGLNFGNLVQIGFGFIGAALSGALFGPWYSLIVAIANDLITAMLHGDNFFLGFTLSAALGGIIYGYFLWRKPLDWKQIIPAVLLITLVINIGLNSIWIKVMYGKAWAAFMPMRIVKNLISLPLNSIILYLIFNIPVVKKFIERYRF</sequence>
<dbReference type="InterPro" id="IPR024529">
    <property type="entry name" value="ECF_trnsprt_substrate-spec"/>
</dbReference>
<evidence type="ECO:0008006" key="4">
    <source>
        <dbReference type="Google" id="ProtNLM"/>
    </source>
</evidence>
<proteinExistence type="predicted"/>
<feature type="transmembrane region" description="Helical" evidence="1">
    <location>
        <begin position="152"/>
        <end position="171"/>
    </location>
</feature>
<dbReference type="HOGENOM" id="CLU_098232_3_0_9"/>
<comment type="caution">
    <text evidence="2">The sequence shown here is derived from an EMBL/GenBank/DDBJ whole genome shotgun (WGS) entry which is preliminary data.</text>
</comment>
<dbReference type="OrthoDB" id="4624at2"/>
<dbReference type="GO" id="GO:0022857">
    <property type="term" value="F:transmembrane transporter activity"/>
    <property type="evidence" value="ECO:0007669"/>
    <property type="project" value="InterPro"/>
</dbReference>
<dbReference type="PATRIC" id="fig|883113.3.peg.415"/>
<dbReference type="InterPro" id="IPR030949">
    <property type="entry name" value="ECF_S_folate_fam"/>
</dbReference>
<feature type="transmembrane region" description="Helical" evidence="1">
    <location>
        <begin position="12"/>
        <end position="31"/>
    </location>
</feature>
<dbReference type="NCBIfam" id="TIGR04518">
    <property type="entry name" value="ECF_S_folT_fam"/>
    <property type="match status" value="1"/>
</dbReference>
<dbReference type="AlphaFoldDB" id="H3NHY4"/>
<protein>
    <recommendedName>
        <fullName evidence="4">Folate family ECF transporter S component</fullName>
    </recommendedName>
</protein>
<keyword evidence="1" id="KW-0812">Transmembrane</keyword>
<gene>
    <name evidence="2" type="ORF">HMPREF9708_00412</name>
</gene>
<feature type="transmembrane region" description="Helical" evidence="1">
    <location>
        <begin position="115"/>
        <end position="132"/>
    </location>
</feature>
<dbReference type="STRING" id="883113.HMPREF9708_00412"/>
<name>H3NHY4_9LACT</name>
<feature type="transmembrane region" description="Helical" evidence="1">
    <location>
        <begin position="43"/>
        <end position="63"/>
    </location>
</feature>
<keyword evidence="1" id="KW-1133">Transmembrane helix</keyword>
<dbReference type="RefSeq" id="WP_006308364.1">
    <property type="nucleotide sequence ID" value="NZ_JH601133.1"/>
</dbReference>
<evidence type="ECO:0000313" key="3">
    <source>
        <dbReference type="Proteomes" id="UP000006190"/>
    </source>
</evidence>
<dbReference type="Gene3D" id="1.10.1760.20">
    <property type="match status" value="1"/>
</dbReference>
<dbReference type="eggNOG" id="COG4720">
    <property type="taxonomic scope" value="Bacteria"/>
</dbReference>
<evidence type="ECO:0000256" key="1">
    <source>
        <dbReference type="SAM" id="Phobius"/>
    </source>
</evidence>
<feature type="transmembrane region" description="Helical" evidence="1">
    <location>
        <begin position="83"/>
        <end position="103"/>
    </location>
</feature>
<organism evidence="2 3">
    <name type="scientific">Facklamia languida CCUG 37842</name>
    <dbReference type="NCBI Taxonomy" id="883113"/>
    <lineage>
        <taxon>Bacteria</taxon>
        <taxon>Bacillati</taxon>
        <taxon>Bacillota</taxon>
        <taxon>Bacilli</taxon>
        <taxon>Lactobacillales</taxon>
        <taxon>Aerococcaceae</taxon>
        <taxon>Facklamia</taxon>
    </lineage>
</organism>
<dbReference type="EMBL" id="AGEG01000003">
    <property type="protein sequence ID" value="EHR37783.1"/>
    <property type="molecule type" value="Genomic_DNA"/>
</dbReference>
<dbReference type="Pfam" id="PF12822">
    <property type="entry name" value="ECF_trnsprt"/>
    <property type="match status" value="1"/>
</dbReference>
<dbReference type="Proteomes" id="UP000006190">
    <property type="component" value="Unassembled WGS sequence"/>
</dbReference>
<evidence type="ECO:0000313" key="2">
    <source>
        <dbReference type="EMBL" id="EHR37783.1"/>
    </source>
</evidence>